<dbReference type="InterPro" id="IPR037923">
    <property type="entry name" value="HTH-like"/>
</dbReference>
<evidence type="ECO:0000256" key="3">
    <source>
        <dbReference type="ARBA" id="ARBA00023125"/>
    </source>
</evidence>
<dbReference type="InterPro" id="IPR050204">
    <property type="entry name" value="AraC_XylS_family_regulators"/>
</dbReference>
<dbReference type="EMBL" id="MLJW01000616">
    <property type="protein sequence ID" value="OIQ84457.1"/>
    <property type="molecule type" value="Genomic_DNA"/>
</dbReference>
<keyword evidence="2" id="KW-0805">Transcription regulation</keyword>
<dbReference type="GO" id="GO:0043565">
    <property type="term" value="F:sequence-specific DNA binding"/>
    <property type="evidence" value="ECO:0007669"/>
    <property type="project" value="InterPro"/>
</dbReference>
<evidence type="ECO:0000256" key="2">
    <source>
        <dbReference type="ARBA" id="ARBA00023015"/>
    </source>
</evidence>
<dbReference type="PANTHER" id="PTHR46796">
    <property type="entry name" value="HTH-TYPE TRANSCRIPTIONAL ACTIVATOR RHAS-RELATED"/>
    <property type="match status" value="1"/>
</dbReference>
<name>A0A1J5QLP8_9ZZZZ</name>
<dbReference type="GO" id="GO:0003700">
    <property type="term" value="F:DNA-binding transcription factor activity"/>
    <property type="evidence" value="ECO:0007669"/>
    <property type="project" value="InterPro"/>
</dbReference>
<dbReference type="InterPro" id="IPR009057">
    <property type="entry name" value="Homeodomain-like_sf"/>
</dbReference>
<evidence type="ECO:0000256" key="1">
    <source>
        <dbReference type="ARBA" id="ARBA00022490"/>
    </source>
</evidence>
<dbReference type="Pfam" id="PF12833">
    <property type="entry name" value="HTH_18"/>
    <property type="match status" value="1"/>
</dbReference>
<keyword evidence="4" id="KW-0804">Transcription</keyword>
<accession>A0A1J5QLP8</accession>
<dbReference type="InterPro" id="IPR003313">
    <property type="entry name" value="AraC-bd"/>
</dbReference>
<keyword evidence="1" id="KW-0963">Cytoplasm</keyword>
<evidence type="ECO:0000259" key="5">
    <source>
        <dbReference type="PROSITE" id="PS01124"/>
    </source>
</evidence>
<feature type="domain" description="HTH araC/xylS-type" evidence="5">
    <location>
        <begin position="185"/>
        <end position="283"/>
    </location>
</feature>
<comment type="caution">
    <text evidence="6">The sequence shown here is derived from an EMBL/GenBank/DDBJ whole genome shotgun (WGS) entry which is preliminary data.</text>
</comment>
<dbReference type="PANTHER" id="PTHR46796:SF13">
    <property type="entry name" value="HTH-TYPE TRANSCRIPTIONAL ACTIVATOR RHAS"/>
    <property type="match status" value="1"/>
</dbReference>
<dbReference type="AlphaFoldDB" id="A0A1J5QLP8"/>
<dbReference type="PROSITE" id="PS01124">
    <property type="entry name" value="HTH_ARAC_FAMILY_2"/>
    <property type="match status" value="1"/>
</dbReference>
<dbReference type="InterPro" id="IPR018060">
    <property type="entry name" value="HTH_AraC"/>
</dbReference>
<dbReference type="SUPFAM" id="SSF46689">
    <property type="entry name" value="Homeodomain-like"/>
    <property type="match status" value="1"/>
</dbReference>
<sequence>MSATQQAIGRLDAVHPHRADLGLCIAPLRPTGGCMDREPSSVLLRADFHVLLICSGGAGDHLVDLTTHHHHPGSLLWIRPGQVHERPPTMEGTAVCFTDAFLANESGLAAGPTSWDLASDDLRDVRAHLDVLDAEYQRHVFGPTSRRHVRGETMLRHLLVALLLRVDQAPPLVDGQSLLPHPVARAFVDLVERSFSSVHTVEEYAAVLGYSSKTLARASAEATGLTPKQIIDARLVLEARRLLAYTDVPVSTVGRRIGFDDAANFCRFFTRATGMAPGAFRAAHRS</sequence>
<dbReference type="Pfam" id="PF02311">
    <property type="entry name" value="AraC_binding"/>
    <property type="match status" value="1"/>
</dbReference>
<evidence type="ECO:0000313" key="6">
    <source>
        <dbReference type="EMBL" id="OIQ84457.1"/>
    </source>
</evidence>
<organism evidence="6">
    <name type="scientific">mine drainage metagenome</name>
    <dbReference type="NCBI Taxonomy" id="410659"/>
    <lineage>
        <taxon>unclassified sequences</taxon>
        <taxon>metagenomes</taxon>
        <taxon>ecological metagenomes</taxon>
    </lineage>
</organism>
<dbReference type="Gene3D" id="1.10.10.60">
    <property type="entry name" value="Homeodomain-like"/>
    <property type="match status" value="1"/>
</dbReference>
<protein>
    <submittedName>
        <fullName evidence="6">HTH-type transcriptional activator RhaS</fullName>
    </submittedName>
</protein>
<dbReference type="SUPFAM" id="SSF51215">
    <property type="entry name" value="Regulatory protein AraC"/>
    <property type="match status" value="1"/>
</dbReference>
<proteinExistence type="predicted"/>
<evidence type="ECO:0000256" key="4">
    <source>
        <dbReference type="ARBA" id="ARBA00023163"/>
    </source>
</evidence>
<reference evidence="6" key="1">
    <citation type="submission" date="2016-10" db="EMBL/GenBank/DDBJ databases">
        <title>Sequence of Gallionella enrichment culture.</title>
        <authorList>
            <person name="Poehlein A."/>
            <person name="Muehling M."/>
            <person name="Daniel R."/>
        </authorList>
    </citation>
    <scope>NUCLEOTIDE SEQUENCE</scope>
</reference>
<dbReference type="SMART" id="SM00342">
    <property type="entry name" value="HTH_ARAC"/>
    <property type="match status" value="1"/>
</dbReference>
<keyword evidence="3" id="KW-0238">DNA-binding</keyword>
<gene>
    <name evidence="6" type="primary">rhaS_2</name>
    <name evidence="6" type="ORF">GALL_337130</name>
</gene>